<comment type="caution">
    <text evidence="2">The sequence shown here is derived from an EMBL/GenBank/DDBJ whole genome shotgun (WGS) entry which is preliminary data.</text>
</comment>
<evidence type="ECO:0000256" key="1">
    <source>
        <dbReference type="SAM" id="MobiDB-lite"/>
    </source>
</evidence>
<dbReference type="EMBL" id="MU006091">
    <property type="protein sequence ID" value="KAF2841738.1"/>
    <property type="molecule type" value="Genomic_DNA"/>
</dbReference>
<gene>
    <name evidence="2" type="ORF">M501DRAFT_1001019</name>
</gene>
<dbReference type="OrthoDB" id="5578329at2759"/>
<feature type="compositionally biased region" description="Basic and acidic residues" evidence="1">
    <location>
        <begin position="19"/>
        <end position="28"/>
    </location>
</feature>
<protein>
    <recommendedName>
        <fullName evidence="4">Spo12-like protein</fullName>
    </recommendedName>
</protein>
<organism evidence="2 3">
    <name type="scientific">Patellaria atrata CBS 101060</name>
    <dbReference type="NCBI Taxonomy" id="1346257"/>
    <lineage>
        <taxon>Eukaryota</taxon>
        <taxon>Fungi</taxon>
        <taxon>Dikarya</taxon>
        <taxon>Ascomycota</taxon>
        <taxon>Pezizomycotina</taxon>
        <taxon>Dothideomycetes</taxon>
        <taxon>Dothideomycetes incertae sedis</taxon>
        <taxon>Patellariales</taxon>
        <taxon>Patellariaceae</taxon>
        <taxon>Patellaria</taxon>
    </lineage>
</organism>
<dbReference type="Pfam" id="PF05032">
    <property type="entry name" value="Spo12"/>
    <property type="match status" value="1"/>
</dbReference>
<evidence type="ECO:0008006" key="4">
    <source>
        <dbReference type="Google" id="ProtNLM"/>
    </source>
</evidence>
<reference evidence="2" key="1">
    <citation type="journal article" date="2020" name="Stud. Mycol.">
        <title>101 Dothideomycetes genomes: a test case for predicting lifestyles and emergence of pathogens.</title>
        <authorList>
            <person name="Haridas S."/>
            <person name="Albert R."/>
            <person name="Binder M."/>
            <person name="Bloem J."/>
            <person name="Labutti K."/>
            <person name="Salamov A."/>
            <person name="Andreopoulos B."/>
            <person name="Baker S."/>
            <person name="Barry K."/>
            <person name="Bills G."/>
            <person name="Bluhm B."/>
            <person name="Cannon C."/>
            <person name="Castanera R."/>
            <person name="Culley D."/>
            <person name="Daum C."/>
            <person name="Ezra D."/>
            <person name="Gonzalez J."/>
            <person name="Henrissat B."/>
            <person name="Kuo A."/>
            <person name="Liang C."/>
            <person name="Lipzen A."/>
            <person name="Lutzoni F."/>
            <person name="Magnuson J."/>
            <person name="Mondo S."/>
            <person name="Nolan M."/>
            <person name="Ohm R."/>
            <person name="Pangilinan J."/>
            <person name="Park H.-J."/>
            <person name="Ramirez L."/>
            <person name="Alfaro M."/>
            <person name="Sun H."/>
            <person name="Tritt A."/>
            <person name="Yoshinaga Y."/>
            <person name="Zwiers L.-H."/>
            <person name="Turgeon B."/>
            <person name="Goodwin S."/>
            <person name="Spatafora J."/>
            <person name="Crous P."/>
            <person name="Grigoriev I."/>
        </authorList>
    </citation>
    <scope>NUCLEOTIDE SEQUENCE</scope>
    <source>
        <strain evidence="2">CBS 101060</strain>
    </source>
</reference>
<dbReference type="AlphaFoldDB" id="A0A9P4VS69"/>
<evidence type="ECO:0000313" key="2">
    <source>
        <dbReference type="EMBL" id="KAF2841738.1"/>
    </source>
</evidence>
<evidence type="ECO:0000313" key="3">
    <source>
        <dbReference type="Proteomes" id="UP000799429"/>
    </source>
</evidence>
<name>A0A9P4VS69_9PEZI</name>
<keyword evidence="3" id="KW-1185">Reference proteome</keyword>
<dbReference type="InterPro" id="IPR007727">
    <property type="entry name" value="Spo12"/>
</dbReference>
<accession>A0A9P4VS69</accession>
<proteinExistence type="predicted"/>
<sequence length="126" mass="13903">MSSTVLADKDINSKLAAPQDEKEKPKSMEYHRRVLQSKIEEGQYDSQARGSATTITSDRTNRAQQIYVSPSDNIQSPATQKLNAFKNKHAMKKSKPQTLFAKASTKKIDAAGGTEMFGEIPKANSK</sequence>
<dbReference type="Proteomes" id="UP000799429">
    <property type="component" value="Unassembled WGS sequence"/>
</dbReference>
<feature type="region of interest" description="Disordered" evidence="1">
    <location>
        <begin position="1"/>
        <end position="28"/>
    </location>
</feature>